<keyword evidence="2" id="KW-1185">Reference proteome</keyword>
<name>A0A5N6UQ22_ASPTM</name>
<gene>
    <name evidence="1" type="ORF">BDV40DRAFT_289845</name>
</gene>
<reference evidence="1 2" key="1">
    <citation type="submission" date="2019-04" db="EMBL/GenBank/DDBJ databases">
        <title>Friends and foes A comparative genomics study of 23 Aspergillus species from section Flavi.</title>
        <authorList>
            <consortium name="DOE Joint Genome Institute"/>
            <person name="Kjaerbolling I."/>
            <person name="Vesth T."/>
            <person name="Frisvad J.C."/>
            <person name="Nybo J.L."/>
            <person name="Theobald S."/>
            <person name="Kildgaard S."/>
            <person name="Isbrandt T."/>
            <person name="Kuo A."/>
            <person name="Sato A."/>
            <person name="Lyhne E.K."/>
            <person name="Kogle M.E."/>
            <person name="Wiebenga A."/>
            <person name="Kun R.S."/>
            <person name="Lubbers R.J."/>
            <person name="Makela M.R."/>
            <person name="Barry K."/>
            <person name="Chovatia M."/>
            <person name="Clum A."/>
            <person name="Daum C."/>
            <person name="Haridas S."/>
            <person name="He G."/>
            <person name="LaButti K."/>
            <person name="Lipzen A."/>
            <person name="Mondo S."/>
            <person name="Riley R."/>
            <person name="Salamov A."/>
            <person name="Simmons B.A."/>
            <person name="Magnuson J.K."/>
            <person name="Henrissat B."/>
            <person name="Mortensen U.H."/>
            <person name="Larsen T.O."/>
            <person name="Devries R.P."/>
            <person name="Grigoriev I.V."/>
            <person name="Machida M."/>
            <person name="Baker S.E."/>
            <person name="Andersen M.R."/>
        </authorList>
    </citation>
    <scope>NUCLEOTIDE SEQUENCE [LARGE SCALE GENOMIC DNA]</scope>
    <source>
        <strain evidence="1 2">CBS 117626</strain>
    </source>
</reference>
<dbReference type="OrthoDB" id="425354at2759"/>
<evidence type="ECO:0000313" key="2">
    <source>
        <dbReference type="Proteomes" id="UP000326950"/>
    </source>
</evidence>
<evidence type="ECO:0000313" key="1">
    <source>
        <dbReference type="EMBL" id="KAE8160758.1"/>
    </source>
</evidence>
<dbReference type="PANTHER" id="PTHR38115:SF1">
    <property type="entry name" value="LIPOCALIN-LIKE DOMAIN-CONTAINING PROTEIN"/>
    <property type="match status" value="1"/>
</dbReference>
<proteinExistence type="predicted"/>
<sequence>MATPAHIMIGSLNGNWTIQGIPWLLRKALAVVIVHINITTYETKESETGKPIMNIDFNQTTTGRLAGTTEKRSLTWKNKEHKDYIFGEIQGRSELVYGAPDKGGHIRPEFELQIDVDDAQNVKRFLRGETHLESHDGAGFICEEPNGAWVHTFERSVCSGWTSEQQCSPGSVFLIHELTSICFKIWGFELIDNKRYFTRRVAVVDAGGRCLCVRLVLDYEPPK</sequence>
<dbReference type="PANTHER" id="PTHR38115">
    <property type="entry name" value="LIPOCALIN-LIKE DOMAIN-CONTAINING PROTEIN"/>
    <property type="match status" value="1"/>
</dbReference>
<dbReference type="InterPro" id="IPR053037">
    <property type="entry name" value="Pericyclase_pydY-like"/>
</dbReference>
<dbReference type="Proteomes" id="UP000326950">
    <property type="component" value="Unassembled WGS sequence"/>
</dbReference>
<organism evidence="1 2">
    <name type="scientific">Aspergillus tamarii</name>
    <dbReference type="NCBI Taxonomy" id="41984"/>
    <lineage>
        <taxon>Eukaryota</taxon>
        <taxon>Fungi</taxon>
        <taxon>Dikarya</taxon>
        <taxon>Ascomycota</taxon>
        <taxon>Pezizomycotina</taxon>
        <taxon>Eurotiomycetes</taxon>
        <taxon>Eurotiomycetidae</taxon>
        <taxon>Eurotiales</taxon>
        <taxon>Aspergillaceae</taxon>
        <taxon>Aspergillus</taxon>
        <taxon>Aspergillus subgen. Circumdati</taxon>
    </lineage>
</organism>
<dbReference type="AlphaFoldDB" id="A0A5N6UQ22"/>
<protein>
    <submittedName>
        <fullName evidence="1">Uncharacterized protein</fullName>
    </submittedName>
</protein>
<dbReference type="EMBL" id="ML738652">
    <property type="protein sequence ID" value="KAE8160758.1"/>
    <property type="molecule type" value="Genomic_DNA"/>
</dbReference>
<accession>A0A5N6UQ22</accession>